<dbReference type="GeneID" id="20203837"/>
<organism evidence="3 4">
    <name type="scientific">Helobdella robusta</name>
    <name type="common">Californian leech</name>
    <dbReference type="NCBI Taxonomy" id="6412"/>
    <lineage>
        <taxon>Eukaryota</taxon>
        <taxon>Metazoa</taxon>
        <taxon>Spiralia</taxon>
        <taxon>Lophotrochozoa</taxon>
        <taxon>Annelida</taxon>
        <taxon>Clitellata</taxon>
        <taxon>Hirudinea</taxon>
        <taxon>Rhynchobdellida</taxon>
        <taxon>Glossiphoniidae</taxon>
        <taxon>Helobdella</taxon>
    </lineage>
</organism>
<dbReference type="InParanoid" id="T1F4T8"/>
<dbReference type="EMBL" id="AMQM01003967">
    <property type="status" value="NOT_ANNOTATED_CDS"/>
    <property type="molecule type" value="Genomic_DNA"/>
</dbReference>
<evidence type="ECO:0000313" key="2">
    <source>
        <dbReference type="EMBL" id="ESO04905.1"/>
    </source>
</evidence>
<evidence type="ECO:0000313" key="4">
    <source>
        <dbReference type="Proteomes" id="UP000015101"/>
    </source>
</evidence>
<dbReference type="RefSeq" id="XP_009016838.1">
    <property type="nucleotide sequence ID" value="XM_009018590.1"/>
</dbReference>
<reference evidence="4" key="1">
    <citation type="submission" date="2012-12" db="EMBL/GenBank/DDBJ databases">
        <authorList>
            <person name="Hellsten U."/>
            <person name="Grimwood J."/>
            <person name="Chapman J.A."/>
            <person name="Shapiro H."/>
            <person name="Aerts A."/>
            <person name="Otillar R.P."/>
            <person name="Terry A.Y."/>
            <person name="Boore J.L."/>
            <person name="Simakov O."/>
            <person name="Marletaz F."/>
            <person name="Cho S.-J."/>
            <person name="Edsinger-Gonzales E."/>
            <person name="Havlak P."/>
            <person name="Kuo D.-H."/>
            <person name="Larsson T."/>
            <person name="Lv J."/>
            <person name="Arendt D."/>
            <person name="Savage R."/>
            <person name="Osoegawa K."/>
            <person name="de Jong P."/>
            <person name="Lindberg D.R."/>
            <person name="Seaver E.C."/>
            <person name="Weisblat D.A."/>
            <person name="Putnam N.H."/>
            <person name="Grigoriev I.V."/>
            <person name="Rokhsar D.S."/>
        </authorList>
    </citation>
    <scope>NUCLEOTIDE SEQUENCE</scope>
</reference>
<reference evidence="3" key="3">
    <citation type="submission" date="2015-06" db="UniProtKB">
        <authorList>
            <consortium name="EnsemblMetazoa"/>
        </authorList>
    </citation>
    <scope>IDENTIFICATION</scope>
</reference>
<dbReference type="OrthoDB" id="6071271at2759"/>
<dbReference type="EMBL" id="KB096411">
    <property type="protein sequence ID" value="ESO04905.1"/>
    <property type="molecule type" value="Genomic_DNA"/>
</dbReference>
<evidence type="ECO:0000313" key="3">
    <source>
        <dbReference type="EnsemblMetazoa" id="HelroP171907"/>
    </source>
</evidence>
<dbReference type="AlphaFoldDB" id="T1F4T8"/>
<dbReference type="PANTHER" id="PTHR10725">
    <property type="entry name" value="THAP DOMAIN-CONTAINING PROTEIN 9"/>
    <property type="match status" value="1"/>
</dbReference>
<dbReference type="KEGG" id="hro:HELRODRAFT_171907"/>
<keyword evidence="4" id="KW-1185">Reference proteome</keyword>
<evidence type="ECO:0000259" key="1">
    <source>
        <dbReference type="PROSITE" id="PS50948"/>
    </source>
</evidence>
<protein>
    <recommendedName>
        <fullName evidence="1">Apple domain-containing protein</fullName>
    </recommendedName>
</protein>
<sequence>MSLEICSELSREFQKKGPKKANTDLAKECLTRVKKKWEQEDNRKPGRLAIEDRSWSTFSFLEALMLCSMRCSQTASCVAYNFFSATNQCQLFNQTLNKFSILPGCHYYLKKDLSAFDMNMTNDVDDELREFYINGKNISIASNFSHVKDWTVPDIYHLKGGVTVRSQDNYILTNSTWKCSMNYTDGWYKIIYNDSFWPASKEYLNSSYQNSIGISKWITESNKCEQCIFHCRKRFLGVVQDIENILLLMAQGYTTILSTKKYAKMNETRFNKCFENFFVQKFTRMYFLKSLSICCLIAKINVAYFGCYHRLEEDNVSFCSCDPAIEDRSWSTFSFIEALMLCSMRCSHTASCVAYNFFNATNQCQLFNQTLNKFSVMPGCQYYLREVVFIADRSIARNVINITVDNELREFYFNGNNISVASNFPNAVYWNRPDSYNLEGDIHVLALKMYNNEFSELLGRCD</sequence>
<accession>T1F4T8</accession>
<name>T1F4T8_HELRO</name>
<dbReference type="InterPro" id="IPR003609">
    <property type="entry name" value="Pan_app"/>
</dbReference>
<dbReference type="PANTHER" id="PTHR10725:SF74">
    <property type="entry name" value="ERAP1-LIKE C-TERMINAL DOMAIN-CONTAINING PROTEIN"/>
    <property type="match status" value="1"/>
</dbReference>
<gene>
    <name evidence="3" type="primary">20203837</name>
    <name evidence="2" type="ORF">HELRODRAFT_171907</name>
</gene>
<proteinExistence type="predicted"/>
<dbReference type="CTD" id="20203837"/>
<dbReference type="PROSITE" id="PS50948">
    <property type="entry name" value="PAN"/>
    <property type="match status" value="1"/>
</dbReference>
<dbReference type="HOGENOM" id="CLU_592227_0_0_1"/>
<feature type="domain" description="Apple" evidence="1">
    <location>
        <begin position="319"/>
        <end position="387"/>
    </location>
</feature>
<dbReference type="Proteomes" id="UP000015101">
    <property type="component" value="Unassembled WGS sequence"/>
</dbReference>
<reference evidence="2 4" key="2">
    <citation type="journal article" date="2013" name="Nature">
        <title>Insights into bilaterian evolution from three spiralian genomes.</title>
        <authorList>
            <person name="Simakov O."/>
            <person name="Marletaz F."/>
            <person name="Cho S.J."/>
            <person name="Edsinger-Gonzales E."/>
            <person name="Havlak P."/>
            <person name="Hellsten U."/>
            <person name="Kuo D.H."/>
            <person name="Larsson T."/>
            <person name="Lv J."/>
            <person name="Arendt D."/>
            <person name="Savage R."/>
            <person name="Osoegawa K."/>
            <person name="de Jong P."/>
            <person name="Grimwood J."/>
            <person name="Chapman J.A."/>
            <person name="Shapiro H."/>
            <person name="Aerts A."/>
            <person name="Otillar R.P."/>
            <person name="Terry A.Y."/>
            <person name="Boore J.L."/>
            <person name="Grigoriev I.V."/>
            <person name="Lindberg D.R."/>
            <person name="Seaver E.C."/>
            <person name="Weisblat D.A."/>
            <person name="Putnam N.H."/>
            <person name="Rokhsar D.S."/>
        </authorList>
    </citation>
    <scope>NUCLEOTIDE SEQUENCE</scope>
</reference>
<dbReference type="EnsemblMetazoa" id="HelroT171907">
    <property type="protein sequence ID" value="HelroP171907"/>
    <property type="gene ID" value="HelroG171907"/>
</dbReference>